<dbReference type="SUPFAM" id="SSF81799">
    <property type="entry name" value="Putative methyltransferase TM0872, insert domain"/>
    <property type="match status" value="1"/>
</dbReference>
<evidence type="ECO:0000256" key="4">
    <source>
        <dbReference type="ARBA" id="ARBA00022679"/>
    </source>
</evidence>
<reference evidence="7" key="1">
    <citation type="submission" date="2017-09" db="EMBL/GenBank/DDBJ databases">
        <title>Depth-based differentiation of microbial function through sediment-hosted aquifers and enrichment of novel symbionts in the deep terrestrial subsurface.</title>
        <authorList>
            <person name="Probst A.J."/>
            <person name="Ladd B."/>
            <person name="Jarett J.K."/>
            <person name="Geller-Mcgrath D.E."/>
            <person name="Sieber C.M.K."/>
            <person name="Emerson J.B."/>
            <person name="Anantharaman K."/>
            <person name="Thomas B.C."/>
            <person name="Malmstrom R."/>
            <person name="Stieglmeier M."/>
            <person name="Klingl A."/>
            <person name="Woyke T."/>
            <person name="Ryan C.M."/>
            <person name="Banfield J.F."/>
        </authorList>
    </citation>
    <scope>NUCLEOTIDE SEQUENCE [LARGE SCALE GENOMIC DNA]</scope>
</reference>
<dbReference type="Gene3D" id="3.40.50.150">
    <property type="entry name" value="Vaccinia Virus protein VP39"/>
    <property type="match status" value="1"/>
</dbReference>
<evidence type="ECO:0000256" key="3">
    <source>
        <dbReference type="ARBA" id="ARBA00022603"/>
    </source>
</evidence>
<dbReference type="PIRSF" id="PIRSF004486">
    <property type="entry name" value="MraW"/>
    <property type="match status" value="1"/>
</dbReference>
<dbReference type="Pfam" id="PF01795">
    <property type="entry name" value="Methyltransf_5"/>
    <property type="match status" value="1"/>
</dbReference>
<organism evidence="6 7">
    <name type="scientific">Candidatus Roizmanbacteria bacterium CG10_big_fil_rev_8_21_14_0_10_45_7</name>
    <dbReference type="NCBI Taxonomy" id="1974854"/>
    <lineage>
        <taxon>Bacteria</taxon>
        <taxon>Candidatus Roizmaniibacteriota</taxon>
    </lineage>
</organism>
<keyword evidence="3 6" id="KW-0489">Methyltransferase</keyword>
<proteinExistence type="inferred from homology"/>
<dbReference type="Proteomes" id="UP000231569">
    <property type="component" value="Unassembled WGS sequence"/>
</dbReference>
<keyword evidence="2" id="KW-0698">rRNA processing</keyword>
<comment type="similarity">
    <text evidence="1">Belongs to the methyltransferase superfamily. RsmH family.</text>
</comment>
<evidence type="ECO:0000313" key="6">
    <source>
        <dbReference type="EMBL" id="PJE63618.1"/>
    </source>
</evidence>
<evidence type="ECO:0000256" key="2">
    <source>
        <dbReference type="ARBA" id="ARBA00022552"/>
    </source>
</evidence>
<dbReference type="PANTHER" id="PTHR11265">
    <property type="entry name" value="S-ADENOSYL-METHYLTRANSFERASE MRAW"/>
    <property type="match status" value="1"/>
</dbReference>
<dbReference type="AlphaFoldDB" id="A0A2M8KUK5"/>
<dbReference type="GO" id="GO:0070475">
    <property type="term" value="P:rRNA base methylation"/>
    <property type="evidence" value="ECO:0007669"/>
    <property type="project" value="TreeGrafter"/>
</dbReference>
<dbReference type="InterPro" id="IPR023397">
    <property type="entry name" value="SAM-dep_MeTrfase_MraW_recog"/>
</dbReference>
<dbReference type="PANTHER" id="PTHR11265:SF0">
    <property type="entry name" value="12S RRNA N4-METHYLCYTIDINE METHYLTRANSFERASE"/>
    <property type="match status" value="1"/>
</dbReference>
<protein>
    <submittedName>
        <fullName evidence="6">16S rRNA (Cytosine(1402)-N(4))-methyltransferase</fullName>
    </submittedName>
</protein>
<sequence>MDKYHTPLFAAEIVALLQAHNCKIIVDGTCGEGGHTLTFLKAGMQVISMDYDTRLIERAQGRLNKEGFGDTKVQRGNFAQMQDVVRRSGHGLVDAVLFDVGISLHHIKALKKGFSYDNSEPLDMRADSSATETASDYINKLTESELYELIATGSEITSSRRLAHLIIERRGRGPLTTVGDLRMIVKQLGYSDKEETMILARLMQAFRIAVNNELGSLKEGLIQASELVRSGGLVITITFHSLEDRMVKLYFKKRSDFSAVLSKPHRNLDLPFAESAQLRVYAKQ</sequence>
<evidence type="ECO:0000313" key="7">
    <source>
        <dbReference type="Proteomes" id="UP000231569"/>
    </source>
</evidence>
<keyword evidence="4 6" id="KW-0808">Transferase</keyword>
<keyword evidence="5" id="KW-0949">S-adenosyl-L-methionine</keyword>
<gene>
    <name evidence="6" type="primary">mraW</name>
    <name evidence="6" type="ORF">COU89_02335</name>
</gene>
<evidence type="ECO:0000256" key="1">
    <source>
        <dbReference type="ARBA" id="ARBA00010396"/>
    </source>
</evidence>
<dbReference type="GO" id="GO:0071424">
    <property type="term" value="F:rRNA (cytosine-N4-)-methyltransferase activity"/>
    <property type="evidence" value="ECO:0007669"/>
    <property type="project" value="TreeGrafter"/>
</dbReference>
<dbReference type="Gene3D" id="1.10.150.170">
    <property type="entry name" value="Putative methyltransferase TM0872, insert domain"/>
    <property type="match status" value="1"/>
</dbReference>
<dbReference type="EMBL" id="PFEE01000051">
    <property type="protein sequence ID" value="PJE63618.1"/>
    <property type="molecule type" value="Genomic_DNA"/>
</dbReference>
<dbReference type="InterPro" id="IPR029063">
    <property type="entry name" value="SAM-dependent_MTases_sf"/>
</dbReference>
<accession>A0A2M8KUK5</accession>
<dbReference type="InterPro" id="IPR002903">
    <property type="entry name" value="RsmH"/>
</dbReference>
<dbReference type="SUPFAM" id="SSF53335">
    <property type="entry name" value="S-adenosyl-L-methionine-dependent methyltransferases"/>
    <property type="match status" value="1"/>
</dbReference>
<name>A0A2M8KUK5_9BACT</name>
<dbReference type="NCBIfam" id="TIGR00006">
    <property type="entry name" value="16S rRNA (cytosine(1402)-N(4))-methyltransferase RsmH"/>
    <property type="match status" value="1"/>
</dbReference>
<comment type="caution">
    <text evidence="6">The sequence shown here is derived from an EMBL/GenBank/DDBJ whole genome shotgun (WGS) entry which is preliminary data.</text>
</comment>
<evidence type="ECO:0000256" key="5">
    <source>
        <dbReference type="ARBA" id="ARBA00022691"/>
    </source>
</evidence>
<dbReference type="CDD" id="cd02440">
    <property type="entry name" value="AdoMet_MTases"/>
    <property type="match status" value="1"/>
</dbReference>